<evidence type="ECO:0008006" key="3">
    <source>
        <dbReference type="Google" id="ProtNLM"/>
    </source>
</evidence>
<dbReference type="Proteomes" id="UP001595615">
    <property type="component" value="Unassembled WGS sequence"/>
</dbReference>
<accession>A0ABV7XCF7</accession>
<evidence type="ECO:0000313" key="2">
    <source>
        <dbReference type="Proteomes" id="UP001595615"/>
    </source>
</evidence>
<evidence type="ECO:0000313" key="1">
    <source>
        <dbReference type="EMBL" id="MFC3713850.1"/>
    </source>
</evidence>
<name>A0ABV7XCF7_9SPHN</name>
<dbReference type="Gene3D" id="3.40.630.30">
    <property type="match status" value="1"/>
</dbReference>
<sequence>MGWAETYRALGPKGFASYAAARLAAALPGVDFHRYQLIAVPRSGMPPMPRGFEARGMTDAEIAAADLELSAATIAFRRGQGMTCLGAYRDDRLLGVTWLTDGPFDEDEVAVRFVPPPGAAWDTGLFVLPSERGGRAFAVLWAGTAAWLAERGLDWSMSRMSDYKDGPWRAHARMGAQRLDTLTALRIGGRQWLFGAKPVVLLPTPEAA</sequence>
<dbReference type="RefSeq" id="WP_380862742.1">
    <property type="nucleotide sequence ID" value="NZ_JBHRXV010000011.1"/>
</dbReference>
<gene>
    <name evidence="1" type="ORF">ACFOMD_14835</name>
</gene>
<protein>
    <recommendedName>
        <fullName evidence="3">GNAT family N-acetyltransferase</fullName>
    </recommendedName>
</protein>
<proteinExistence type="predicted"/>
<keyword evidence="2" id="KW-1185">Reference proteome</keyword>
<reference evidence="2" key="1">
    <citation type="journal article" date="2019" name="Int. J. Syst. Evol. Microbiol.">
        <title>The Global Catalogue of Microorganisms (GCM) 10K type strain sequencing project: providing services to taxonomists for standard genome sequencing and annotation.</title>
        <authorList>
            <consortium name="The Broad Institute Genomics Platform"/>
            <consortium name="The Broad Institute Genome Sequencing Center for Infectious Disease"/>
            <person name="Wu L."/>
            <person name="Ma J."/>
        </authorList>
    </citation>
    <scope>NUCLEOTIDE SEQUENCE [LARGE SCALE GENOMIC DNA]</scope>
    <source>
        <strain evidence="2">KCTC 42644</strain>
    </source>
</reference>
<comment type="caution">
    <text evidence="1">The sequence shown here is derived from an EMBL/GenBank/DDBJ whole genome shotgun (WGS) entry which is preliminary data.</text>
</comment>
<dbReference type="SUPFAM" id="SSF55729">
    <property type="entry name" value="Acyl-CoA N-acyltransferases (Nat)"/>
    <property type="match status" value="1"/>
</dbReference>
<dbReference type="EMBL" id="JBHRXV010000011">
    <property type="protein sequence ID" value="MFC3713850.1"/>
    <property type="molecule type" value="Genomic_DNA"/>
</dbReference>
<dbReference type="InterPro" id="IPR016181">
    <property type="entry name" value="Acyl_CoA_acyltransferase"/>
</dbReference>
<organism evidence="1 2">
    <name type="scientific">Sphingoaurantiacus capsulatus</name>
    <dbReference type="NCBI Taxonomy" id="1771310"/>
    <lineage>
        <taxon>Bacteria</taxon>
        <taxon>Pseudomonadati</taxon>
        <taxon>Pseudomonadota</taxon>
        <taxon>Alphaproteobacteria</taxon>
        <taxon>Sphingomonadales</taxon>
        <taxon>Sphingosinicellaceae</taxon>
        <taxon>Sphingoaurantiacus</taxon>
    </lineage>
</organism>